<dbReference type="NCBIfam" id="TIGR04057">
    <property type="entry name" value="SusC_RagA_signa"/>
    <property type="match status" value="1"/>
</dbReference>
<comment type="similarity">
    <text evidence="7">Belongs to the TonB-dependent receptor family.</text>
</comment>
<feature type="chain" id="PRO_5047539799" evidence="8">
    <location>
        <begin position="33"/>
        <end position="1126"/>
    </location>
</feature>
<keyword evidence="3 7" id="KW-1134">Transmembrane beta strand</keyword>
<dbReference type="SUPFAM" id="SSF56935">
    <property type="entry name" value="Porins"/>
    <property type="match status" value="1"/>
</dbReference>
<keyword evidence="8" id="KW-0732">Signal</keyword>
<evidence type="ECO:0000313" key="10">
    <source>
        <dbReference type="EMBL" id="MFC4874662.1"/>
    </source>
</evidence>
<comment type="caution">
    <text evidence="10">The sequence shown here is derived from an EMBL/GenBank/DDBJ whole genome shotgun (WGS) entry which is preliminary data.</text>
</comment>
<feature type="domain" description="TonB-dependent receptor plug" evidence="9">
    <location>
        <begin position="221"/>
        <end position="326"/>
    </location>
</feature>
<sequence>MQTSLLKKVSHWLMRLCYSVMLLCFASGMMMAEPATGQNMKEARVSLQVKNSSLKTVIKELEDQTGFMFTYKNDIRPGKIRLNIDAPDNDLEEVLEMISKGSSLKFLQINNMIAVRMKNQKPVLDENLLERYGGVVYDRETNESLPGVTVLVKGTSSGTITDENGNFSLEAEPGQTLVFSSIGFAEQEVVLGNTTALSIYLLTDARELDEFVVVGFGEQKKVNLTGAVEMVTSEDLENRPVTSIANLMQGMMPGVTVQSHSGMPGQTPGSVRIRGLSTINNQNPLVIIDGIEGDMNILNPDDIESISVLKDAASASIYGSRGANGVILITTKSGKRAESPSISINSYYGVQQPTAMPRFLGSVDYMHLQNEAMRNSGRSDTYTEEDIQRVIDGTDPNFSANTNWIDAIFKDYAPQQSHMVSITGGGDNLGYLLSYGYLDQEGLVVGDAFSAKRNNIRLKLNTTFLDVVDVVANIGYIDRNTVEPQWSTSATGGVIQGALQISPLVPVRYTNGEWGYGGGANNPVAIATDGGSNILTSQEFTGNFTGNIKLHKNLNVKGQYGMVMTNSKRSIFVKRVEHRHPDTDAFLWANVEENSMSMRDHVTRYQNVLAQMDYSNQWGDHSLRGLLAFQQEWQEYETHIGGRRDFINIDIPALNLGTNPLQTSGGDAYHWALRSGIARINYDYKGKYLLEINSRYDGSSRFAKDNRFGFFPSASAGWRFTDEDFLQGIQQVIYDGKFRASYGGLGNQFLRSSMPAYSQYYAYVPVLNSVGTMPIGNDRTAGFAQTVSSSPNLSWETVQMLNLGLDLYFLEGKLSVTADWFNKQTKDIILRVPQPSVLGITESDINAGAVENKGWELNVNWSDQIRDFTYRLNAQVSDVKNKVLSMGDTPPAFGTQVNIVGYPIGSFYGLVANRLAQPSDFDEAGNPTIPVFDSERNRYAPGDLVYEDLNGDGRVTMEDDRQVLGNPFPRYTYSFRGDFTWKGFDLAIFFQGVGKAVGYVYENARHAFMNNSMYPQEIHLDRYTPDNPGASYPRFNYGETYNMRVSSYWLEDASYLRLKNLQIGYTLPPSLLQKYRINRLRVYFSGDNLLTRTNFFYGYDPESPLTRGGFYPQVKTYVMGVNINLK</sequence>
<dbReference type="RefSeq" id="WP_377068728.1">
    <property type="nucleotide sequence ID" value="NZ_JBHSJJ010000020.1"/>
</dbReference>
<keyword evidence="2 7" id="KW-0813">Transport</keyword>
<evidence type="ECO:0000256" key="8">
    <source>
        <dbReference type="SAM" id="SignalP"/>
    </source>
</evidence>
<dbReference type="InterPro" id="IPR023997">
    <property type="entry name" value="TonB-dep_OMP_SusC/RagA_CS"/>
</dbReference>
<dbReference type="InterPro" id="IPR023996">
    <property type="entry name" value="TonB-dep_OMP_SusC/RagA"/>
</dbReference>
<dbReference type="Gene3D" id="3.55.50.30">
    <property type="match status" value="1"/>
</dbReference>
<dbReference type="Gene3D" id="2.60.40.1120">
    <property type="entry name" value="Carboxypeptidase-like, regulatory domain"/>
    <property type="match status" value="1"/>
</dbReference>
<dbReference type="InterPro" id="IPR037066">
    <property type="entry name" value="Plug_dom_sf"/>
</dbReference>
<dbReference type="Pfam" id="PF13715">
    <property type="entry name" value="CarbopepD_reg_2"/>
    <property type="match status" value="1"/>
</dbReference>
<dbReference type="Proteomes" id="UP001595818">
    <property type="component" value="Unassembled WGS sequence"/>
</dbReference>
<evidence type="ECO:0000256" key="6">
    <source>
        <dbReference type="ARBA" id="ARBA00023237"/>
    </source>
</evidence>
<dbReference type="Gene3D" id="2.170.130.10">
    <property type="entry name" value="TonB-dependent receptor, plug domain"/>
    <property type="match status" value="1"/>
</dbReference>
<dbReference type="InterPro" id="IPR012910">
    <property type="entry name" value="Plug_dom"/>
</dbReference>
<gene>
    <name evidence="10" type="ORF">ACFPFU_23365</name>
</gene>
<name>A0ABV9T806_9BACT</name>
<dbReference type="PROSITE" id="PS52016">
    <property type="entry name" value="TONB_DEPENDENT_REC_3"/>
    <property type="match status" value="1"/>
</dbReference>
<evidence type="ECO:0000256" key="1">
    <source>
        <dbReference type="ARBA" id="ARBA00004571"/>
    </source>
</evidence>
<protein>
    <submittedName>
        <fullName evidence="10">SusC/RagA family TonB-linked outer membrane protein</fullName>
    </submittedName>
</protein>
<evidence type="ECO:0000259" key="9">
    <source>
        <dbReference type="Pfam" id="PF07715"/>
    </source>
</evidence>
<keyword evidence="5 7" id="KW-0472">Membrane</keyword>
<dbReference type="Pfam" id="PF07715">
    <property type="entry name" value="Plug"/>
    <property type="match status" value="1"/>
</dbReference>
<evidence type="ECO:0000256" key="7">
    <source>
        <dbReference type="PROSITE-ProRule" id="PRU01360"/>
    </source>
</evidence>
<organism evidence="10 11">
    <name type="scientific">Negadavirga shengliensis</name>
    <dbReference type="NCBI Taxonomy" id="1389218"/>
    <lineage>
        <taxon>Bacteria</taxon>
        <taxon>Pseudomonadati</taxon>
        <taxon>Bacteroidota</taxon>
        <taxon>Cytophagia</taxon>
        <taxon>Cytophagales</taxon>
        <taxon>Cyclobacteriaceae</taxon>
        <taxon>Negadavirga</taxon>
    </lineage>
</organism>
<feature type="signal peptide" evidence="8">
    <location>
        <begin position="1"/>
        <end position="32"/>
    </location>
</feature>
<evidence type="ECO:0000256" key="2">
    <source>
        <dbReference type="ARBA" id="ARBA00022448"/>
    </source>
</evidence>
<evidence type="ECO:0000256" key="5">
    <source>
        <dbReference type="ARBA" id="ARBA00023136"/>
    </source>
</evidence>
<keyword evidence="4 7" id="KW-0812">Transmembrane</keyword>
<dbReference type="InterPro" id="IPR039426">
    <property type="entry name" value="TonB-dep_rcpt-like"/>
</dbReference>
<keyword evidence="11" id="KW-1185">Reference proteome</keyword>
<accession>A0ABV9T806</accession>
<reference evidence="11" key="1">
    <citation type="journal article" date="2019" name="Int. J. Syst. Evol. Microbiol.">
        <title>The Global Catalogue of Microorganisms (GCM) 10K type strain sequencing project: providing services to taxonomists for standard genome sequencing and annotation.</title>
        <authorList>
            <consortium name="The Broad Institute Genomics Platform"/>
            <consortium name="The Broad Institute Genome Sequencing Center for Infectious Disease"/>
            <person name="Wu L."/>
            <person name="Ma J."/>
        </authorList>
    </citation>
    <scope>NUCLEOTIDE SEQUENCE [LARGE SCALE GENOMIC DNA]</scope>
    <source>
        <strain evidence="11">CGMCC 4.7466</strain>
    </source>
</reference>
<dbReference type="NCBIfam" id="TIGR04056">
    <property type="entry name" value="OMP_RagA_SusC"/>
    <property type="match status" value="1"/>
</dbReference>
<dbReference type="InterPro" id="IPR036942">
    <property type="entry name" value="Beta-barrel_TonB_sf"/>
</dbReference>
<dbReference type="EMBL" id="JBHSJJ010000020">
    <property type="protein sequence ID" value="MFC4874662.1"/>
    <property type="molecule type" value="Genomic_DNA"/>
</dbReference>
<dbReference type="SUPFAM" id="SSF49464">
    <property type="entry name" value="Carboxypeptidase regulatory domain-like"/>
    <property type="match status" value="1"/>
</dbReference>
<evidence type="ECO:0000256" key="4">
    <source>
        <dbReference type="ARBA" id="ARBA00022692"/>
    </source>
</evidence>
<evidence type="ECO:0000256" key="3">
    <source>
        <dbReference type="ARBA" id="ARBA00022452"/>
    </source>
</evidence>
<comment type="subcellular location">
    <subcellularLocation>
        <location evidence="1 7">Cell outer membrane</location>
        <topology evidence="1 7">Multi-pass membrane protein</topology>
    </subcellularLocation>
</comment>
<dbReference type="InterPro" id="IPR008969">
    <property type="entry name" value="CarboxyPept-like_regulatory"/>
</dbReference>
<dbReference type="Gene3D" id="2.40.170.20">
    <property type="entry name" value="TonB-dependent receptor, beta-barrel domain"/>
    <property type="match status" value="1"/>
</dbReference>
<proteinExistence type="inferred from homology"/>
<keyword evidence="6 7" id="KW-0998">Cell outer membrane</keyword>
<evidence type="ECO:0000313" key="11">
    <source>
        <dbReference type="Proteomes" id="UP001595818"/>
    </source>
</evidence>